<dbReference type="GO" id="GO:0140664">
    <property type="term" value="F:ATP-dependent DNA damage sensor activity"/>
    <property type="evidence" value="ECO:0007669"/>
    <property type="project" value="InterPro"/>
</dbReference>
<evidence type="ECO:0000313" key="8">
    <source>
        <dbReference type="Proteomes" id="UP000076420"/>
    </source>
</evidence>
<dbReference type="VEuPathDB" id="VectorBase:BGLB040341"/>
<dbReference type="EnsemblMetazoa" id="BGLB040341-RA">
    <property type="protein sequence ID" value="BGLB040341-PA"/>
    <property type="gene ID" value="BGLB040341"/>
</dbReference>
<dbReference type="PROSITE" id="PS00486">
    <property type="entry name" value="DNA_MISMATCH_REPAIR_2"/>
    <property type="match status" value="1"/>
</dbReference>
<dbReference type="KEGG" id="bgt:106064964"/>
<dbReference type="STRING" id="6526.A0A2C9MAQ0"/>
<dbReference type="SUPFAM" id="SSF48334">
    <property type="entry name" value="DNA repair protein MutS, domain III"/>
    <property type="match status" value="1"/>
</dbReference>
<dbReference type="Proteomes" id="UP000076420">
    <property type="component" value="Unassembled WGS sequence"/>
</dbReference>
<evidence type="ECO:0000256" key="1">
    <source>
        <dbReference type="ARBA" id="ARBA00006271"/>
    </source>
</evidence>
<organism evidence="7 8">
    <name type="scientific">Biomphalaria glabrata</name>
    <name type="common">Bloodfluke planorb</name>
    <name type="synonym">Freshwater snail</name>
    <dbReference type="NCBI Taxonomy" id="6526"/>
    <lineage>
        <taxon>Eukaryota</taxon>
        <taxon>Metazoa</taxon>
        <taxon>Spiralia</taxon>
        <taxon>Lophotrochozoa</taxon>
        <taxon>Mollusca</taxon>
        <taxon>Gastropoda</taxon>
        <taxon>Heterobranchia</taxon>
        <taxon>Euthyneura</taxon>
        <taxon>Panpulmonata</taxon>
        <taxon>Hygrophila</taxon>
        <taxon>Lymnaeoidea</taxon>
        <taxon>Planorbidae</taxon>
        <taxon>Biomphalaria</taxon>
    </lineage>
</organism>
<reference evidence="7" key="1">
    <citation type="submission" date="2020-05" db="UniProtKB">
        <authorList>
            <consortium name="EnsemblMetazoa"/>
        </authorList>
    </citation>
    <scope>IDENTIFICATION</scope>
    <source>
        <strain evidence="7">BB02</strain>
    </source>
</reference>
<dbReference type="PANTHER" id="PTHR11361:SF20">
    <property type="entry name" value="MUTS PROTEIN HOMOLOG 5"/>
    <property type="match status" value="1"/>
</dbReference>
<feature type="compositionally biased region" description="Polar residues" evidence="5">
    <location>
        <begin position="989"/>
        <end position="1017"/>
    </location>
</feature>
<dbReference type="OrthoDB" id="29596at2759"/>
<dbReference type="SMART" id="SM00533">
    <property type="entry name" value="MUTSd"/>
    <property type="match status" value="1"/>
</dbReference>
<evidence type="ECO:0000256" key="4">
    <source>
        <dbReference type="ARBA" id="ARBA00023125"/>
    </source>
</evidence>
<feature type="compositionally biased region" description="Basic and acidic residues" evidence="5">
    <location>
        <begin position="1050"/>
        <end position="1059"/>
    </location>
</feature>
<dbReference type="InterPro" id="IPR027417">
    <property type="entry name" value="P-loop_NTPase"/>
</dbReference>
<dbReference type="PANTHER" id="PTHR11361">
    <property type="entry name" value="DNA MISMATCH REPAIR PROTEIN MUTS FAMILY MEMBER"/>
    <property type="match status" value="1"/>
</dbReference>
<feature type="compositionally biased region" description="Polar residues" evidence="5">
    <location>
        <begin position="1110"/>
        <end position="1119"/>
    </location>
</feature>
<dbReference type="Pfam" id="PF00488">
    <property type="entry name" value="MutS_V"/>
    <property type="match status" value="1"/>
</dbReference>
<feature type="compositionally biased region" description="Polar residues" evidence="5">
    <location>
        <begin position="1060"/>
        <end position="1074"/>
    </location>
</feature>
<dbReference type="GO" id="GO:0006298">
    <property type="term" value="P:mismatch repair"/>
    <property type="evidence" value="ECO:0007669"/>
    <property type="project" value="InterPro"/>
</dbReference>
<dbReference type="InterPro" id="IPR045076">
    <property type="entry name" value="MutS"/>
</dbReference>
<evidence type="ECO:0000256" key="5">
    <source>
        <dbReference type="SAM" id="MobiDB-lite"/>
    </source>
</evidence>
<dbReference type="GO" id="GO:0030983">
    <property type="term" value="F:mismatched DNA binding"/>
    <property type="evidence" value="ECO:0007669"/>
    <property type="project" value="InterPro"/>
</dbReference>
<dbReference type="FunFam" id="3.40.50.300:FF:000820">
    <property type="entry name" value="MutS homolog 5 (E. coli)"/>
    <property type="match status" value="1"/>
</dbReference>
<sequence length="1119" mass="125587">MAHMNQAIQSLESSLELSQMENLVNEPDDETEGNRKDSDSSNINSEIYTSIVWHNGMLALSYYDLGTCQVYFVPDTPENDDFTILNQVLREIHPVVIILSSRQDNRLVTYLKKLMSDNSPSRTEINNELCKLEFLMNSDFNYEVSKRRVLGLNLPSIPKHYTDEERKMYFSSLLAMEKVNLVRSLGGLLRYLDKSRVGVELDDIDTQVSILGFRTHDIENHIQIDTVTYSALSIFSTELHPSVFKNGTSSKEGLSLFGILNRCKSTSGSRKLRYWFLRPLKNVAILNERFDAISYFLKSENKETVNCLQGCLKNIKYITKVFLRMSKAQATVGDWNSLFKTLLSAVSIGSISRNQPQSIAIFKEIGSTFIEDLNLCTKLISKTIDFLSSKQTGKIVVLPNVNAELDEKKRTYNGMSSLLNTLSYEEIKSLRVDIDKCCVNYYPQLGFLLVINMPEGQAEEDDHTIEGLEFKFCSDNLLYYKTPKMAELDNILGDILASITDLEIKIIHNLQLVLLEHTQVILDVLDKIADLDCLLVLSSCASEFNYVRPHLVQDCVIDIKSGRHPLQELCCSPYVPNDANMGGEQSKMKLLTGPNACGKSVYLKQVALIVFMAHIGSFVPAELARIGPIDKIFTRLKSVESISEGMSTFLQDNMQMSEALRSATPHSLVVIDEYGKGTESTDGLALLTAMLKFWIEKGSSCPLVIVSTHFHSIIEQKLLPKSKQLQFLTLETLIQMDELVFLYQIKEGHTSSSYACNIAAVVGMAPHIVKRGQEVSDLISQHKNVPHMKDKHSKEQKIKYETIVTEFLKLNLDLDDIQSFLKNIVLPLADTSSNIKTGAKISSVQTVQRHFPSKISIGPTSSVMEVHTDTSLPQEVNQSSSSRAPALNVGLFQPTLLQNAQSNDHETTAKTQAGPNTDSIVRLNSFCDPQRNTQHLNVKLTSDGSNVLDRIQRTKEMKDILLDSKLDCSFLEKSYPHTLVTEIKETTNPIENPKSCCSKNSGAENQTTTKLSDSESTSSEKRKVDLRFLFKASNKKPRLEQRTSTPLGWDETKSREEQHTSTPISWKNSRNPMSITAIKKEKLSTHPSTCSGTIPEDSSETSEYSHKHVTSSSPFLSSQ</sequence>
<dbReference type="SUPFAM" id="SSF52540">
    <property type="entry name" value="P-loop containing nucleoside triphosphate hydrolases"/>
    <property type="match status" value="1"/>
</dbReference>
<dbReference type="InterPro" id="IPR007696">
    <property type="entry name" value="DNA_mismatch_repair_MutS_core"/>
</dbReference>
<evidence type="ECO:0000313" key="7">
    <source>
        <dbReference type="EnsemblMetazoa" id="BGLB040341-PA"/>
    </source>
</evidence>
<dbReference type="SMART" id="SM00534">
    <property type="entry name" value="MUTSac"/>
    <property type="match status" value="1"/>
</dbReference>
<comment type="similarity">
    <text evidence="1">Belongs to the DNA mismatch repair MutS family.</text>
</comment>
<dbReference type="InterPro" id="IPR000432">
    <property type="entry name" value="DNA_mismatch_repair_MutS_C"/>
</dbReference>
<proteinExistence type="inferred from homology"/>
<dbReference type="VEuPathDB" id="VectorBase:BGLAX_030866"/>
<dbReference type="AlphaFoldDB" id="A0A2C9MAQ0"/>
<dbReference type="RefSeq" id="XP_013079095.2">
    <property type="nucleotide sequence ID" value="XM_013223641.2"/>
</dbReference>
<protein>
    <recommendedName>
        <fullName evidence="6">DNA mismatch repair proteins mutS family domain-containing protein</fullName>
    </recommendedName>
</protein>
<keyword evidence="3" id="KW-0067">ATP-binding</keyword>
<dbReference type="Gene3D" id="1.10.1420.10">
    <property type="match status" value="1"/>
</dbReference>
<evidence type="ECO:0000256" key="2">
    <source>
        <dbReference type="ARBA" id="ARBA00022741"/>
    </source>
</evidence>
<dbReference type="InterPro" id="IPR036187">
    <property type="entry name" value="DNA_mismatch_repair_MutS_sf"/>
</dbReference>
<evidence type="ECO:0000256" key="3">
    <source>
        <dbReference type="ARBA" id="ARBA00022840"/>
    </source>
</evidence>
<dbReference type="Pfam" id="PF05192">
    <property type="entry name" value="MutS_III"/>
    <property type="match status" value="1"/>
</dbReference>
<keyword evidence="2" id="KW-0547">Nucleotide-binding</keyword>
<name>A0A2C9MAQ0_BIOGL</name>
<dbReference type="GO" id="GO:0005634">
    <property type="term" value="C:nucleus"/>
    <property type="evidence" value="ECO:0007669"/>
    <property type="project" value="TreeGrafter"/>
</dbReference>
<accession>A0A2C9MAQ0</accession>
<evidence type="ECO:0000259" key="6">
    <source>
        <dbReference type="PROSITE" id="PS00486"/>
    </source>
</evidence>
<keyword evidence="4" id="KW-0238">DNA-binding</keyword>
<dbReference type="GO" id="GO:0005524">
    <property type="term" value="F:ATP binding"/>
    <property type="evidence" value="ECO:0007669"/>
    <property type="project" value="UniProtKB-KW"/>
</dbReference>
<gene>
    <name evidence="7" type="primary">106064964</name>
</gene>
<feature type="region of interest" description="Disordered" evidence="5">
    <location>
        <begin position="1035"/>
        <end position="1119"/>
    </location>
</feature>
<dbReference type="GO" id="GO:0051026">
    <property type="term" value="P:chiasma assembly"/>
    <property type="evidence" value="ECO:0007669"/>
    <property type="project" value="TreeGrafter"/>
</dbReference>
<dbReference type="Gene3D" id="3.40.50.300">
    <property type="entry name" value="P-loop containing nucleotide triphosphate hydrolases"/>
    <property type="match status" value="1"/>
</dbReference>
<feature type="domain" description="DNA mismatch repair proteins mutS family" evidence="6">
    <location>
        <begin position="667"/>
        <end position="683"/>
    </location>
</feature>
<feature type="region of interest" description="Disordered" evidence="5">
    <location>
        <begin position="989"/>
        <end position="1018"/>
    </location>
</feature>